<reference evidence="1 2" key="1">
    <citation type="submission" date="2014-07" db="EMBL/GenBank/DDBJ databases">
        <title>Draft Genome Sequence of Gephyronic Acid Producer, Cystobacter violaceus Strain Cb vi76.</title>
        <authorList>
            <person name="Stevens D.C."/>
            <person name="Young J."/>
            <person name="Carmichael R."/>
            <person name="Tan J."/>
            <person name="Taylor R.E."/>
        </authorList>
    </citation>
    <scope>NUCLEOTIDE SEQUENCE [LARGE SCALE GENOMIC DNA]</scope>
    <source>
        <strain evidence="1 2">Cb vi76</strain>
    </source>
</reference>
<proteinExistence type="predicted"/>
<dbReference type="EMBL" id="JPMI01000232">
    <property type="protein sequence ID" value="KFA89815.1"/>
    <property type="molecule type" value="Genomic_DNA"/>
</dbReference>
<name>A0A084SMY0_9BACT</name>
<dbReference type="Gene3D" id="1.10.3680.10">
    <property type="entry name" value="TerB-like"/>
    <property type="match status" value="1"/>
</dbReference>
<gene>
    <name evidence="1" type="ORF">Q664_32220</name>
</gene>
<dbReference type="InterPro" id="IPR029024">
    <property type="entry name" value="TerB-like"/>
</dbReference>
<protein>
    <recommendedName>
        <fullName evidence="3">Co-chaperone DjlA N-terminal domain-containing protein</fullName>
    </recommendedName>
</protein>
<dbReference type="RefSeq" id="WP_043403934.1">
    <property type="nucleotide sequence ID" value="NZ_JPMI01000232.1"/>
</dbReference>
<accession>A0A084SMY0</accession>
<dbReference type="CDD" id="cd07177">
    <property type="entry name" value="terB_like"/>
    <property type="match status" value="1"/>
</dbReference>
<evidence type="ECO:0000313" key="2">
    <source>
        <dbReference type="Proteomes" id="UP000028547"/>
    </source>
</evidence>
<dbReference type="AlphaFoldDB" id="A0A084SMY0"/>
<evidence type="ECO:0008006" key="3">
    <source>
        <dbReference type="Google" id="ProtNLM"/>
    </source>
</evidence>
<comment type="caution">
    <text evidence="1">The sequence shown here is derived from an EMBL/GenBank/DDBJ whole genome shotgun (WGS) entry which is preliminary data.</text>
</comment>
<evidence type="ECO:0000313" key="1">
    <source>
        <dbReference type="EMBL" id="KFA89815.1"/>
    </source>
</evidence>
<dbReference type="Proteomes" id="UP000028547">
    <property type="component" value="Unassembled WGS sequence"/>
</dbReference>
<organism evidence="1 2">
    <name type="scientific">Archangium violaceum Cb vi76</name>
    <dbReference type="NCBI Taxonomy" id="1406225"/>
    <lineage>
        <taxon>Bacteria</taxon>
        <taxon>Pseudomonadati</taxon>
        <taxon>Myxococcota</taxon>
        <taxon>Myxococcia</taxon>
        <taxon>Myxococcales</taxon>
        <taxon>Cystobacterineae</taxon>
        <taxon>Archangiaceae</taxon>
        <taxon>Archangium</taxon>
    </lineage>
</organism>
<dbReference type="SUPFAM" id="SSF158682">
    <property type="entry name" value="TerB-like"/>
    <property type="match status" value="1"/>
</dbReference>
<sequence length="111" mass="12070">MAKPTPEDHFNIEVLKLMLQLAWSDDQIDVQEVGTILGAARSWGVPEPEVAALKKALEGGVTLPAPDLGLLRDRSDEVLEAARALISSDGKLQASEQEMLEELRLILSPGR</sequence>